<dbReference type="GO" id="GO:0018580">
    <property type="term" value="F:nitronate monooxygenase activity"/>
    <property type="evidence" value="ECO:0007669"/>
    <property type="project" value="InterPro"/>
</dbReference>
<dbReference type="InterPro" id="IPR004136">
    <property type="entry name" value="NMO"/>
</dbReference>
<name>A0AAD7FJA8_9AGAR</name>
<dbReference type="Proteomes" id="UP001221142">
    <property type="component" value="Unassembled WGS sequence"/>
</dbReference>
<evidence type="ECO:0000313" key="5">
    <source>
        <dbReference type="Proteomes" id="UP001221142"/>
    </source>
</evidence>
<accession>A0AAD7FJA8</accession>
<keyword evidence="4" id="KW-0223">Dioxygenase</keyword>
<evidence type="ECO:0000256" key="3">
    <source>
        <dbReference type="ARBA" id="ARBA00023002"/>
    </source>
</evidence>
<dbReference type="CDD" id="cd04730">
    <property type="entry name" value="NPD_like"/>
    <property type="match status" value="1"/>
</dbReference>
<comment type="caution">
    <text evidence="4">The sequence shown here is derived from an EMBL/GenBank/DDBJ whole genome shotgun (WGS) entry which is preliminary data.</text>
</comment>
<evidence type="ECO:0000256" key="1">
    <source>
        <dbReference type="ARBA" id="ARBA00022630"/>
    </source>
</evidence>
<dbReference type="Pfam" id="PF03060">
    <property type="entry name" value="NMO"/>
    <property type="match status" value="1"/>
</dbReference>
<gene>
    <name evidence="4" type="ORF">FB45DRAFT_1031325</name>
</gene>
<keyword evidence="2" id="KW-0288">FMN</keyword>
<dbReference type="SUPFAM" id="SSF51412">
    <property type="entry name" value="Inosine monophosphate dehydrogenase (IMPDH)"/>
    <property type="match status" value="1"/>
</dbReference>
<evidence type="ECO:0000256" key="2">
    <source>
        <dbReference type="ARBA" id="ARBA00022643"/>
    </source>
</evidence>
<dbReference type="Gene3D" id="3.20.20.70">
    <property type="entry name" value="Aldolase class I"/>
    <property type="match status" value="1"/>
</dbReference>
<dbReference type="InterPro" id="IPR013785">
    <property type="entry name" value="Aldolase_TIM"/>
</dbReference>
<dbReference type="PANTHER" id="PTHR32332">
    <property type="entry name" value="2-NITROPROPANE DIOXYGENASE"/>
    <property type="match status" value="1"/>
</dbReference>
<keyword evidence="3" id="KW-0560">Oxidoreductase</keyword>
<sequence>MSADELRGQISIARAASQHLGVGFLAWHLEDAQSTLLELLSIALKENVQAVWFAAGRPEVLERCVEFVHTHGNTKTVVFVQVNTVQQAIVAANQWKVDVIVAQGVESGGHGAGDALPLINLVPLIVSALPPDGPPILAAGGLANGAHLAAVLTLGADGAVFGTRFLLAHESLYSEAQRKALVAASSEMSVRSMAWDHARSTLGWPSGIDGRGLRNSTFEDFDKGVDMEIIQSKYKEAVKEQDTDRINVWAGTGVGQMDKTQTAKSIVEELHQECVERLASAAQLYSS</sequence>
<reference evidence="4" key="1">
    <citation type="submission" date="2023-03" db="EMBL/GenBank/DDBJ databases">
        <title>Massive genome expansion in bonnet fungi (Mycena s.s.) driven by repeated elements and novel gene families across ecological guilds.</title>
        <authorList>
            <consortium name="Lawrence Berkeley National Laboratory"/>
            <person name="Harder C.B."/>
            <person name="Miyauchi S."/>
            <person name="Viragh M."/>
            <person name="Kuo A."/>
            <person name="Thoen E."/>
            <person name="Andreopoulos B."/>
            <person name="Lu D."/>
            <person name="Skrede I."/>
            <person name="Drula E."/>
            <person name="Henrissat B."/>
            <person name="Morin E."/>
            <person name="Kohler A."/>
            <person name="Barry K."/>
            <person name="LaButti K."/>
            <person name="Morin E."/>
            <person name="Salamov A."/>
            <person name="Lipzen A."/>
            <person name="Mereny Z."/>
            <person name="Hegedus B."/>
            <person name="Baldrian P."/>
            <person name="Stursova M."/>
            <person name="Weitz H."/>
            <person name="Taylor A."/>
            <person name="Grigoriev I.V."/>
            <person name="Nagy L.G."/>
            <person name="Martin F."/>
            <person name="Kauserud H."/>
        </authorList>
    </citation>
    <scope>NUCLEOTIDE SEQUENCE</scope>
    <source>
        <strain evidence="4">9284</strain>
    </source>
</reference>
<dbReference type="EMBL" id="JARKIF010000014">
    <property type="protein sequence ID" value="KAJ7623401.1"/>
    <property type="molecule type" value="Genomic_DNA"/>
</dbReference>
<dbReference type="GO" id="GO:0051213">
    <property type="term" value="F:dioxygenase activity"/>
    <property type="evidence" value="ECO:0007669"/>
    <property type="project" value="UniProtKB-KW"/>
</dbReference>
<evidence type="ECO:0000313" key="4">
    <source>
        <dbReference type="EMBL" id="KAJ7623401.1"/>
    </source>
</evidence>
<dbReference type="PANTHER" id="PTHR32332:SF31">
    <property type="entry name" value="2-NITROPROPANE DIOXYGENASE FAMILY, PUTATIVE (AFU_ORTHOLOGUE AFUA_2G09850)-RELATED"/>
    <property type="match status" value="1"/>
</dbReference>
<dbReference type="AlphaFoldDB" id="A0AAD7FJA8"/>
<proteinExistence type="predicted"/>
<protein>
    <submittedName>
        <fullName evidence="4">2-nitropropane dioxygenase</fullName>
    </submittedName>
</protein>
<keyword evidence="5" id="KW-1185">Reference proteome</keyword>
<keyword evidence="1" id="KW-0285">Flavoprotein</keyword>
<organism evidence="4 5">
    <name type="scientific">Roridomyces roridus</name>
    <dbReference type="NCBI Taxonomy" id="1738132"/>
    <lineage>
        <taxon>Eukaryota</taxon>
        <taxon>Fungi</taxon>
        <taxon>Dikarya</taxon>
        <taxon>Basidiomycota</taxon>
        <taxon>Agaricomycotina</taxon>
        <taxon>Agaricomycetes</taxon>
        <taxon>Agaricomycetidae</taxon>
        <taxon>Agaricales</taxon>
        <taxon>Marasmiineae</taxon>
        <taxon>Mycenaceae</taxon>
        <taxon>Roridomyces</taxon>
    </lineage>
</organism>